<evidence type="ECO:0000259" key="11">
    <source>
        <dbReference type="Pfam" id="PF00905"/>
    </source>
</evidence>
<dbReference type="InterPro" id="IPR001460">
    <property type="entry name" value="PCN-bd_Tpept"/>
</dbReference>
<dbReference type="Gene3D" id="3.90.1310.10">
    <property type="entry name" value="Penicillin-binding protein 2a (Domain 2)"/>
    <property type="match status" value="1"/>
</dbReference>
<dbReference type="GO" id="GO:0071555">
    <property type="term" value="P:cell wall organization"/>
    <property type="evidence" value="ECO:0007669"/>
    <property type="project" value="UniProtKB-KW"/>
</dbReference>
<keyword evidence="4 10" id="KW-0812">Transmembrane</keyword>
<sequence>MRKTEPEINLEDILTDRFQEDDLLEVPLHEGVFRFFSASVIVIAGFAAFQILNVGVVKYDFYKARASANMSFMEVSRAPRGVIFDRFGKPLTENIPALVAYLVPHELPAALDERSQVLRRISEILNVSEAELTEKIKAKNWDFSEKLELSGNLNYEQIAVIQSAKIPGLSAESVFKRDSQPTGVFSHLVGFTGLVDVNDLETNPALFIDDEIGRAGLEAYYDDYLRGENGREAVLRNAEGEVKGKTGISLAKPGRNLATFVDKEFQEYFYNRLSDALQNLGREIGVGVALNPQNGEVLALFNIPSFGVNDVSDVLTGSNKPLFNRAVSGLYNPGSTIKPLVAIAALAEGIIDKEKQIYSAGFIEIPNPYVPGSPSRFLDWRAHGWVDLRAALARSSNVYFYEVGGGLPAQAGFEGQIGLGIERLRTWWHKFNLDEKTLIDLPGEKAGFLPSPAWKEEKFGEPWRIGDTYNVAIGQGDLLVTPLELLNYIASVANGGKFYAPRVVKNVFDGAGEEILKSEPKVLKDLGPEVGSILKEIQDGMIDAVEEPYGTAYLLSDLPFKAAAKTGTAQIQNNEKVNAFFVGYAPAENPEIAILVLVENAREGSLNAVPVAKDVLLWYYENRIKTRQ</sequence>
<dbReference type="GO" id="GO:0009252">
    <property type="term" value="P:peptidoglycan biosynthetic process"/>
    <property type="evidence" value="ECO:0007669"/>
    <property type="project" value="UniProtKB-KW"/>
</dbReference>
<evidence type="ECO:0000259" key="12">
    <source>
        <dbReference type="Pfam" id="PF03717"/>
    </source>
</evidence>
<evidence type="ECO:0000256" key="3">
    <source>
        <dbReference type="ARBA" id="ARBA00022475"/>
    </source>
</evidence>
<evidence type="ECO:0000313" key="14">
    <source>
        <dbReference type="Proteomes" id="UP000034224"/>
    </source>
</evidence>
<accession>A0A0G1Z880</accession>
<dbReference type="PANTHER" id="PTHR30627">
    <property type="entry name" value="PEPTIDOGLYCAN D,D-TRANSPEPTIDASE"/>
    <property type="match status" value="1"/>
</dbReference>
<dbReference type="GO" id="GO:0071972">
    <property type="term" value="F:peptidoglycan L,D-transpeptidase activity"/>
    <property type="evidence" value="ECO:0007669"/>
    <property type="project" value="TreeGrafter"/>
</dbReference>
<evidence type="ECO:0000256" key="2">
    <source>
        <dbReference type="ARBA" id="ARBA00004236"/>
    </source>
</evidence>
<dbReference type="InterPro" id="IPR036138">
    <property type="entry name" value="PBP_dimer_sf"/>
</dbReference>
<comment type="caution">
    <text evidence="13">The sequence shown here is derived from an EMBL/GenBank/DDBJ whole genome shotgun (WGS) entry which is preliminary data.</text>
</comment>
<feature type="domain" description="Penicillin-binding protein transpeptidase" evidence="11">
    <location>
        <begin position="286"/>
        <end position="616"/>
    </location>
</feature>
<evidence type="ECO:0000313" key="13">
    <source>
        <dbReference type="EMBL" id="KKW15164.1"/>
    </source>
</evidence>
<organism evidence="13 14">
    <name type="scientific">Candidatus Jorgensenbacteria bacterium GW2011_GWB1_50_10</name>
    <dbReference type="NCBI Taxonomy" id="1618665"/>
    <lineage>
        <taxon>Bacteria</taxon>
        <taxon>Candidatus Joergenseniibacteriota</taxon>
    </lineage>
</organism>
<feature type="transmembrane region" description="Helical" evidence="10">
    <location>
        <begin position="32"/>
        <end position="57"/>
    </location>
</feature>
<dbReference type="InterPro" id="IPR050515">
    <property type="entry name" value="Beta-lactam/transpept"/>
</dbReference>
<dbReference type="AlphaFoldDB" id="A0A0G1Z880"/>
<feature type="domain" description="Penicillin-binding protein dimerisation" evidence="12">
    <location>
        <begin position="77"/>
        <end position="243"/>
    </location>
</feature>
<dbReference type="InterPro" id="IPR012338">
    <property type="entry name" value="Beta-lactam/transpept-like"/>
</dbReference>
<keyword evidence="9" id="KW-0961">Cell wall biogenesis/degradation</keyword>
<comment type="subcellular location">
    <subcellularLocation>
        <location evidence="2">Cell membrane</location>
    </subcellularLocation>
    <subcellularLocation>
        <location evidence="1">Membrane</location>
        <topology evidence="1">Single-pass membrane protein</topology>
    </subcellularLocation>
</comment>
<evidence type="ECO:0000256" key="10">
    <source>
        <dbReference type="SAM" id="Phobius"/>
    </source>
</evidence>
<keyword evidence="3" id="KW-1003">Cell membrane</keyword>
<dbReference type="EMBL" id="LCQK01000002">
    <property type="protein sequence ID" value="KKW15164.1"/>
    <property type="molecule type" value="Genomic_DNA"/>
</dbReference>
<dbReference type="Pfam" id="PF00905">
    <property type="entry name" value="Transpeptidase"/>
    <property type="match status" value="1"/>
</dbReference>
<evidence type="ECO:0000256" key="4">
    <source>
        <dbReference type="ARBA" id="ARBA00022692"/>
    </source>
</evidence>
<evidence type="ECO:0000256" key="1">
    <source>
        <dbReference type="ARBA" id="ARBA00004167"/>
    </source>
</evidence>
<dbReference type="Gene3D" id="3.40.710.10">
    <property type="entry name" value="DD-peptidase/beta-lactamase superfamily"/>
    <property type="match status" value="1"/>
</dbReference>
<evidence type="ECO:0000256" key="8">
    <source>
        <dbReference type="ARBA" id="ARBA00023136"/>
    </source>
</evidence>
<name>A0A0G1Z880_9BACT</name>
<dbReference type="GO" id="GO:0005886">
    <property type="term" value="C:plasma membrane"/>
    <property type="evidence" value="ECO:0007669"/>
    <property type="project" value="UniProtKB-SubCell"/>
</dbReference>
<dbReference type="SUPFAM" id="SSF56601">
    <property type="entry name" value="beta-lactamase/transpeptidase-like"/>
    <property type="match status" value="1"/>
</dbReference>
<gene>
    <name evidence="13" type="ORF">UY55_C0002G0222</name>
</gene>
<dbReference type="PANTHER" id="PTHR30627:SF2">
    <property type="entry name" value="PEPTIDOGLYCAN D,D-TRANSPEPTIDASE MRDA"/>
    <property type="match status" value="1"/>
</dbReference>
<dbReference type="Pfam" id="PF03717">
    <property type="entry name" value="PBP_dimer"/>
    <property type="match status" value="1"/>
</dbReference>
<dbReference type="GO" id="GO:0008360">
    <property type="term" value="P:regulation of cell shape"/>
    <property type="evidence" value="ECO:0007669"/>
    <property type="project" value="UniProtKB-KW"/>
</dbReference>
<dbReference type="InterPro" id="IPR005311">
    <property type="entry name" value="PBP_dimer"/>
</dbReference>
<evidence type="ECO:0000256" key="9">
    <source>
        <dbReference type="ARBA" id="ARBA00023316"/>
    </source>
</evidence>
<evidence type="ECO:0000256" key="7">
    <source>
        <dbReference type="ARBA" id="ARBA00022989"/>
    </source>
</evidence>
<keyword evidence="6" id="KW-0573">Peptidoglycan synthesis</keyword>
<evidence type="ECO:0000256" key="5">
    <source>
        <dbReference type="ARBA" id="ARBA00022960"/>
    </source>
</evidence>
<dbReference type="SUPFAM" id="SSF56519">
    <property type="entry name" value="Penicillin binding protein dimerisation domain"/>
    <property type="match status" value="1"/>
</dbReference>
<proteinExistence type="predicted"/>
<keyword evidence="7 10" id="KW-1133">Transmembrane helix</keyword>
<evidence type="ECO:0000256" key="6">
    <source>
        <dbReference type="ARBA" id="ARBA00022984"/>
    </source>
</evidence>
<protein>
    <submittedName>
        <fullName evidence="13">Peptidoglycan glycosyltransferase</fullName>
    </submittedName>
</protein>
<keyword evidence="13" id="KW-0808">Transferase</keyword>
<dbReference type="Proteomes" id="UP000034224">
    <property type="component" value="Unassembled WGS sequence"/>
</dbReference>
<keyword evidence="8 10" id="KW-0472">Membrane</keyword>
<keyword evidence="5" id="KW-0133">Cell shape</keyword>
<dbReference type="STRING" id="1618665.UY55_C0002G0222"/>
<dbReference type="GO" id="GO:0016740">
    <property type="term" value="F:transferase activity"/>
    <property type="evidence" value="ECO:0007669"/>
    <property type="project" value="UniProtKB-KW"/>
</dbReference>
<reference evidence="13 14" key="1">
    <citation type="journal article" date="2015" name="Nature">
        <title>rRNA introns, odd ribosomes, and small enigmatic genomes across a large radiation of phyla.</title>
        <authorList>
            <person name="Brown C.T."/>
            <person name="Hug L.A."/>
            <person name="Thomas B.C."/>
            <person name="Sharon I."/>
            <person name="Castelle C.J."/>
            <person name="Singh A."/>
            <person name="Wilkins M.J."/>
            <person name="Williams K.H."/>
            <person name="Banfield J.F."/>
        </authorList>
    </citation>
    <scope>NUCLEOTIDE SEQUENCE [LARGE SCALE GENOMIC DNA]</scope>
</reference>
<dbReference type="GO" id="GO:0008658">
    <property type="term" value="F:penicillin binding"/>
    <property type="evidence" value="ECO:0007669"/>
    <property type="project" value="InterPro"/>
</dbReference>